<organism evidence="1 2">
    <name type="scientific">Campylobacter gracilis RM3268</name>
    <dbReference type="NCBI Taxonomy" id="553220"/>
    <lineage>
        <taxon>Bacteria</taxon>
        <taxon>Pseudomonadati</taxon>
        <taxon>Campylobacterota</taxon>
        <taxon>Epsilonproteobacteria</taxon>
        <taxon>Campylobacterales</taxon>
        <taxon>Campylobacteraceae</taxon>
        <taxon>Campylobacter</taxon>
    </lineage>
</organism>
<protein>
    <submittedName>
        <fullName evidence="1">Uncharacterized protein</fullName>
    </submittedName>
</protein>
<dbReference type="EMBL" id="ACYG01000027">
    <property type="protein sequence ID" value="EEV17259.1"/>
    <property type="molecule type" value="Genomic_DNA"/>
</dbReference>
<keyword evidence="2" id="KW-1185">Reference proteome</keyword>
<sequence>MRHNNDLVFWITQARVFGNFSAKFLNLRDFERDLRKGRVN</sequence>
<accession>C8PK04</accession>
<evidence type="ECO:0000313" key="1">
    <source>
        <dbReference type="EMBL" id="EEV17259.1"/>
    </source>
</evidence>
<dbReference type="Proteomes" id="UP000005709">
    <property type="component" value="Unassembled WGS sequence"/>
</dbReference>
<proteinExistence type="predicted"/>
<gene>
    <name evidence="1" type="ORF">CAMGR0001_1555</name>
</gene>
<reference evidence="1 2" key="1">
    <citation type="submission" date="2009-07" db="EMBL/GenBank/DDBJ databases">
        <authorList>
            <person name="Madupu R."/>
            <person name="Sebastian Y."/>
            <person name="Durkin A.S."/>
            <person name="Torralba M."/>
            <person name="Methe B."/>
            <person name="Sutton G.G."/>
            <person name="Strausberg R.L."/>
            <person name="Nelson K.E."/>
        </authorList>
    </citation>
    <scope>NUCLEOTIDE SEQUENCE [LARGE SCALE GENOMIC DNA]</scope>
    <source>
        <strain evidence="1 2">RM3268</strain>
    </source>
</reference>
<name>C8PK04_9BACT</name>
<comment type="caution">
    <text evidence="1">The sequence shown here is derived from an EMBL/GenBank/DDBJ whole genome shotgun (WGS) entry which is preliminary data.</text>
</comment>
<evidence type="ECO:0000313" key="2">
    <source>
        <dbReference type="Proteomes" id="UP000005709"/>
    </source>
</evidence>
<dbReference type="AlphaFoldDB" id="C8PK04"/>